<comment type="caution">
    <text evidence="2">The sequence shown here is derived from an EMBL/GenBank/DDBJ whole genome shotgun (WGS) entry which is preliminary data.</text>
</comment>
<keyword evidence="3" id="KW-1185">Reference proteome</keyword>
<proteinExistence type="predicted"/>
<dbReference type="InterPro" id="IPR016039">
    <property type="entry name" value="Thiolase-like"/>
</dbReference>
<name>A0ABU2H6H8_9ACTN</name>
<dbReference type="PANTHER" id="PTHR34069:SF2">
    <property type="entry name" value="BETA-KETOACYL-[ACYL-CARRIER-PROTEIN] SYNTHASE III"/>
    <property type="match status" value="1"/>
</dbReference>
<protein>
    <submittedName>
        <fullName evidence="2">3-oxoacyl-ACP synthase III family protein</fullName>
    </submittedName>
</protein>
<evidence type="ECO:0000313" key="2">
    <source>
        <dbReference type="EMBL" id="MDS1270911.1"/>
    </source>
</evidence>
<evidence type="ECO:0000313" key="3">
    <source>
        <dbReference type="Proteomes" id="UP001250214"/>
    </source>
</evidence>
<evidence type="ECO:0000259" key="1">
    <source>
        <dbReference type="Pfam" id="PF08545"/>
    </source>
</evidence>
<dbReference type="PANTHER" id="PTHR34069">
    <property type="entry name" value="3-OXOACYL-[ACYL-CARRIER-PROTEIN] SYNTHASE 3"/>
    <property type="match status" value="1"/>
</dbReference>
<gene>
    <name evidence="2" type="ORF">RIF23_11435</name>
</gene>
<dbReference type="InterPro" id="IPR013751">
    <property type="entry name" value="ACP_syn_III_N"/>
</dbReference>
<dbReference type="Pfam" id="PF08545">
    <property type="entry name" value="ACP_syn_III"/>
    <property type="match status" value="1"/>
</dbReference>
<feature type="domain" description="Beta-ketoacyl-[acyl-carrier-protein] synthase III N-terminal" evidence="1">
    <location>
        <begin position="120"/>
        <end position="194"/>
    </location>
</feature>
<dbReference type="Proteomes" id="UP001250214">
    <property type="component" value="Unassembled WGS sequence"/>
</dbReference>
<dbReference type="Gene3D" id="3.40.47.10">
    <property type="match status" value="2"/>
</dbReference>
<sequence length="343" mass="36550">MTTAPGTTPVIAAVGTALPGPAVGNAQLENTIGASAQWIEMFIGTRTRHFAVDIETGEQHTTLTDLAERAAFAALSQARTDPRTIDFVVLATASPDELMPATVNQVADRLGLDQIPTYQLQSGCAGAVQALDLACMLLQRPGHRTGLVIGGDVCAKHLLLDRDFTRLPSHELVNYVLFGDGAGAVVVTDDERASGMCLRMVLNRFTGQGRAPGQIIRWFGAASGDGPAPAAEEDYKAIETRVPSLATETLWELADEVDWKADELDFVLPPQLSGRMTGLITEHLGVPHAREISCVADTGNNGNALPFFQLEQLANVIAPDERAVAITVESSKWLKGGFAVEAR</sequence>
<dbReference type="EMBL" id="JAVLVT010000005">
    <property type="protein sequence ID" value="MDS1270911.1"/>
    <property type="molecule type" value="Genomic_DNA"/>
</dbReference>
<reference evidence="3" key="1">
    <citation type="submission" date="2023-07" db="EMBL/GenBank/DDBJ databases">
        <title>Novel species in the genus Lipingzhangella isolated from Sambhar Salt Lake.</title>
        <authorList>
            <person name="Jiya N."/>
            <person name="Kajale S."/>
            <person name="Sharma A."/>
        </authorList>
    </citation>
    <scope>NUCLEOTIDE SEQUENCE [LARGE SCALE GENOMIC DNA]</scope>
    <source>
        <strain evidence="3">LS1_29</strain>
    </source>
</reference>
<accession>A0ABU2H6H8</accession>
<dbReference type="RefSeq" id="WP_310912465.1">
    <property type="nucleotide sequence ID" value="NZ_JAVLVT010000005.1"/>
</dbReference>
<organism evidence="2 3">
    <name type="scientific">Lipingzhangella rawalii</name>
    <dbReference type="NCBI Taxonomy" id="2055835"/>
    <lineage>
        <taxon>Bacteria</taxon>
        <taxon>Bacillati</taxon>
        <taxon>Actinomycetota</taxon>
        <taxon>Actinomycetes</taxon>
        <taxon>Streptosporangiales</taxon>
        <taxon>Nocardiopsidaceae</taxon>
        <taxon>Lipingzhangella</taxon>
    </lineage>
</organism>
<dbReference type="SUPFAM" id="SSF53901">
    <property type="entry name" value="Thiolase-like"/>
    <property type="match status" value="2"/>
</dbReference>